<organism evidence="3 4">
    <name type="scientific">Nocardioides islandensis</name>
    <dbReference type="NCBI Taxonomy" id="433663"/>
    <lineage>
        <taxon>Bacteria</taxon>
        <taxon>Bacillati</taxon>
        <taxon>Actinomycetota</taxon>
        <taxon>Actinomycetes</taxon>
        <taxon>Propionibacteriales</taxon>
        <taxon>Nocardioidaceae</taxon>
        <taxon>Nocardioides</taxon>
    </lineage>
</organism>
<accession>A0A930YDW5</accession>
<feature type="compositionally biased region" description="Pro residues" evidence="1">
    <location>
        <begin position="21"/>
        <end position="62"/>
    </location>
</feature>
<feature type="transmembrane region" description="Helical" evidence="2">
    <location>
        <begin position="141"/>
        <end position="163"/>
    </location>
</feature>
<keyword evidence="2" id="KW-0812">Transmembrane</keyword>
<reference evidence="3" key="1">
    <citation type="submission" date="2020-11" db="EMBL/GenBank/DDBJ databases">
        <title>Nocardioides sp. nov., isolated from Soil of Cynanchum wilfordii Hemsley rhizosphere.</title>
        <authorList>
            <person name="Lee J.-S."/>
            <person name="Suh M.K."/>
            <person name="Kim J.-S."/>
        </authorList>
    </citation>
    <scope>NUCLEOTIDE SEQUENCE</scope>
    <source>
        <strain evidence="3">KCTC 19275</strain>
    </source>
</reference>
<keyword evidence="2" id="KW-1133">Transmembrane helix</keyword>
<keyword evidence="2" id="KW-0472">Membrane</keyword>
<dbReference type="RefSeq" id="WP_194706379.1">
    <property type="nucleotide sequence ID" value="NZ_JADKPN010000003.1"/>
</dbReference>
<protein>
    <submittedName>
        <fullName evidence="3">Uncharacterized protein</fullName>
    </submittedName>
</protein>
<proteinExistence type="predicted"/>
<feature type="region of interest" description="Disordered" evidence="1">
    <location>
        <begin position="1"/>
        <end position="70"/>
    </location>
</feature>
<feature type="transmembrane region" description="Helical" evidence="2">
    <location>
        <begin position="85"/>
        <end position="110"/>
    </location>
</feature>
<dbReference type="EMBL" id="JADKPN010000003">
    <property type="protein sequence ID" value="MBF4763213.1"/>
    <property type="molecule type" value="Genomic_DNA"/>
</dbReference>
<gene>
    <name evidence="3" type="ORF">ISU07_08745</name>
</gene>
<comment type="caution">
    <text evidence="3">The sequence shown here is derived from an EMBL/GenBank/DDBJ whole genome shotgun (WGS) entry which is preliminary data.</text>
</comment>
<evidence type="ECO:0000256" key="1">
    <source>
        <dbReference type="SAM" id="MobiDB-lite"/>
    </source>
</evidence>
<evidence type="ECO:0000313" key="3">
    <source>
        <dbReference type="EMBL" id="MBF4763213.1"/>
    </source>
</evidence>
<evidence type="ECO:0000313" key="4">
    <source>
        <dbReference type="Proteomes" id="UP000640489"/>
    </source>
</evidence>
<sequence>MTQPPDEPPDDSTGEQAGGPWQPPGPPPPAPPPPPAYPSYPSYPPPYGQPGQPGQPPPPPNPYGARQSYPYQPIDSGGMSATAKIVLGAVMGLFGGFVLWFVAAISFVGAGDETSFLLFAALAPIVVPMPLLIWRTTRPWAVGLLIGTAISSIGLSSLCSSMLSGV</sequence>
<name>A0A930YDW5_9ACTN</name>
<feature type="transmembrane region" description="Helical" evidence="2">
    <location>
        <begin position="116"/>
        <end position="134"/>
    </location>
</feature>
<evidence type="ECO:0000256" key="2">
    <source>
        <dbReference type="SAM" id="Phobius"/>
    </source>
</evidence>
<dbReference type="AlphaFoldDB" id="A0A930YDW5"/>
<dbReference type="Proteomes" id="UP000640489">
    <property type="component" value="Unassembled WGS sequence"/>
</dbReference>
<keyword evidence="4" id="KW-1185">Reference proteome</keyword>